<protein>
    <submittedName>
        <fullName evidence="1">Uncharacterized protein</fullName>
    </submittedName>
</protein>
<dbReference type="Proteomes" id="UP000536441">
    <property type="component" value="Unassembled WGS sequence"/>
</dbReference>
<sequence>MPDSYGPPPKRVVYDFQVLASGKWRTTIDITAPNDSVRHMMVEYRPDGTFAPGGGDTSEADSAAIMVPTPNVLVMNLAKNKRLGSVRVYTVSADGKEMIESAAAINPLGEPFVRNFHYKRVP</sequence>
<keyword evidence="2" id="KW-1185">Reference proteome</keyword>
<reference evidence="1 2" key="1">
    <citation type="submission" date="2020-05" db="EMBL/GenBank/DDBJ databases">
        <title>Genome Sequencing of Type Strains.</title>
        <authorList>
            <person name="Lemaire J.F."/>
            <person name="Inderbitzin P."/>
            <person name="Gregorio O.A."/>
            <person name="Collins S.B."/>
            <person name="Wespe N."/>
            <person name="Knight-Connoni V."/>
        </authorList>
    </citation>
    <scope>NUCLEOTIDE SEQUENCE [LARGE SCALE GENOMIC DNA]</scope>
    <source>
        <strain evidence="1 2">DSM 100049</strain>
    </source>
</reference>
<comment type="caution">
    <text evidence="1">The sequence shown here is derived from an EMBL/GenBank/DDBJ whole genome shotgun (WGS) entry which is preliminary data.</text>
</comment>
<evidence type="ECO:0000313" key="1">
    <source>
        <dbReference type="EMBL" id="NUU47800.1"/>
    </source>
</evidence>
<dbReference type="AlphaFoldDB" id="A0A7Y6B5I0"/>
<dbReference type="EMBL" id="JABMCH010000065">
    <property type="protein sequence ID" value="NUU47800.1"/>
    <property type="molecule type" value="Genomic_DNA"/>
</dbReference>
<name>A0A7Y6B5I0_9SPHN</name>
<proteinExistence type="predicted"/>
<organism evidence="1 2">
    <name type="scientific">Sphingomonas zeae</name>
    <dbReference type="NCBI Taxonomy" id="1646122"/>
    <lineage>
        <taxon>Bacteria</taxon>
        <taxon>Pseudomonadati</taxon>
        <taxon>Pseudomonadota</taxon>
        <taxon>Alphaproteobacteria</taxon>
        <taxon>Sphingomonadales</taxon>
        <taxon>Sphingomonadaceae</taxon>
        <taxon>Sphingomonas</taxon>
    </lineage>
</organism>
<evidence type="ECO:0000313" key="2">
    <source>
        <dbReference type="Proteomes" id="UP000536441"/>
    </source>
</evidence>
<accession>A0A7Y6B5I0</accession>
<gene>
    <name evidence="1" type="ORF">HP438_12555</name>
</gene>